<evidence type="ECO:0000313" key="2">
    <source>
        <dbReference type="Proteomes" id="UP000254893"/>
    </source>
</evidence>
<gene>
    <name evidence="1" type="ORF">NCTC11388_00707</name>
</gene>
<dbReference type="Proteomes" id="UP000254893">
    <property type="component" value="Unassembled WGS sequence"/>
</dbReference>
<protein>
    <submittedName>
        <fullName evidence="1">Susd and RagB outer membrane lipoprotein</fullName>
    </submittedName>
</protein>
<dbReference type="EMBL" id="UGYW01000002">
    <property type="protein sequence ID" value="SUJ01105.1"/>
    <property type="molecule type" value="Genomic_DNA"/>
</dbReference>
<accession>A0A380BHM7</accession>
<sequence length="501" mass="55827">MKRSNIYKISLGLFIGSVLLNSCTKDFEQINKPPTSVTTIDPGLLLSRSLRDGSFYESGELPNNKFGSWVQHWAGGPIVPASRYIEAPENAIWSQHYDLLKNLMQIRQELNGKEDLPEGRSKLAIARIYEIYIWQRMTDLFGDIPFSAVTQDAGAIQRTPAFDKQEDIYPVLIQQLDAALARLNASDNSYGTADFFYGGNVSKWAKFGNSLKLKLGMRIRYANTQLAQKTVTEAIASPYGLLTSNADNAAVPTFNNAQAENYNPMLRQFITGSSDIRYLANTLVNTLKNYNDPRLPLIAAPTASSAGTGTDKYEGIGVALTDNQLAQIIRANYSTASTKTWFSISFAPIPSYALTYSEVAFFRAEAALLGWDQVDAEKTFQDAVKAAFAVSPYNMATVPQTYIDQVLSFNGLSADQRLEKIQTQKWIHLFGRNFEAFAEWRRTGYPVLTPGPMQGSTNGKIPRRAIYSSEEAQLNEANYKAAVERMSNGDSFLSKVWWDKK</sequence>
<dbReference type="Pfam" id="PF12771">
    <property type="entry name" value="SusD-like_2"/>
    <property type="match status" value="1"/>
</dbReference>
<dbReference type="Gene3D" id="1.25.40.390">
    <property type="match status" value="1"/>
</dbReference>
<evidence type="ECO:0000313" key="1">
    <source>
        <dbReference type="EMBL" id="SUJ01105.1"/>
    </source>
</evidence>
<dbReference type="InterPro" id="IPR041662">
    <property type="entry name" value="SusD-like_2"/>
</dbReference>
<name>A0A380BHM7_SPHSI</name>
<dbReference type="RefSeq" id="WP_115169121.1">
    <property type="nucleotide sequence ID" value="NZ_UGYW01000002.1"/>
</dbReference>
<reference evidence="1 2" key="1">
    <citation type="submission" date="2018-06" db="EMBL/GenBank/DDBJ databases">
        <authorList>
            <consortium name="Pathogen Informatics"/>
            <person name="Doyle S."/>
        </authorList>
    </citation>
    <scope>NUCLEOTIDE SEQUENCE [LARGE SCALE GENOMIC DNA]</scope>
    <source>
        <strain evidence="1 2">NCTC11388</strain>
    </source>
</reference>
<dbReference type="AlphaFoldDB" id="A0A380BHM7"/>
<dbReference type="InterPro" id="IPR011990">
    <property type="entry name" value="TPR-like_helical_dom_sf"/>
</dbReference>
<dbReference type="SUPFAM" id="SSF48452">
    <property type="entry name" value="TPR-like"/>
    <property type="match status" value="1"/>
</dbReference>
<keyword evidence="1" id="KW-0449">Lipoprotein</keyword>
<proteinExistence type="predicted"/>
<organism evidence="1 2">
    <name type="scientific">Sphingobacterium spiritivorum</name>
    <name type="common">Flavobacterium spiritivorum</name>
    <dbReference type="NCBI Taxonomy" id="258"/>
    <lineage>
        <taxon>Bacteria</taxon>
        <taxon>Pseudomonadati</taxon>
        <taxon>Bacteroidota</taxon>
        <taxon>Sphingobacteriia</taxon>
        <taxon>Sphingobacteriales</taxon>
        <taxon>Sphingobacteriaceae</taxon>
        <taxon>Sphingobacterium</taxon>
    </lineage>
</organism>